<evidence type="ECO:0000313" key="2">
    <source>
        <dbReference type="EMBL" id="GAH67536.1"/>
    </source>
</evidence>
<dbReference type="Pfam" id="PF00899">
    <property type="entry name" value="ThiF"/>
    <property type="match status" value="1"/>
</dbReference>
<dbReference type="GO" id="GO:0008641">
    <property type="term" value="F:ubiquitin-like modifier activating enzyme activity"/>
    <property type="evidence" value="ECO:0007669"/>
    <property type="project" value="InterPro"/>
</dbReference>
<accession>X1HBI7</accession>
<dbReference type="GO" id="GO:0061504">
    <property type="term" value="P:cyclic threonylcarbamoyladenosine biosynthetic process"/>
    <property type="evidence" value="ECO:0007669"/>
    <property type="project" value="TreeGrafter"/>
</dbReference>
<dbReference type="SUPFAM" id="SSF69572">
    <property type="entry name" value="Activating enzymes of the ubiquitin-like proteins"/>
    <property type="match status" value="1"/>
</dbReference>
<dbReference type="CDD" id="cd01483">
    <property type="entry name" value="E1_enzyme_family"/>
    <property type="match status" value="1"/>
</dbReference>
<dbReference type="GO" id="GO:0061503">
    <property type="term" value="F:tRNA threonylcarbamoyladenosine dehydratase"/>
    <property type="evidence" value="ECO:0007669"/>
    <property type="project" value="TreeGrafter"/>
</dbReference>
<dbReference type="AlphaFoldDB" id="X1HBI7"/>
<evidence type="ECO:0000259" key="1">
    <source>
        <dbReference type="Pfam" id="PF00899"/>
    </source>
</evidence>
<dbReference type="InterPro" id="IPR045886">
    <property type="entry name" value="ThiF/MoeB/HesA"/>
</dbReference>
<dbReference type="PANTHER" id="PTHR43267">
    <property type="entry name" value="TRNA THREONYLCARBAMOYLADENOSINE DEHYDRATASE"/>
    <property type="match status" value="1"/>
</dbReference>
<reference evidence="2" key="1">
    <citation type="journal article" date="2014" name="Front. Microbiol.">
        <title>High frequency of phylogenetically diverse reductive dehalogenase-homologous genes in deep subseafloor sedimentary metagenomes.</title>
        <authorList>
            <person name="Kawai M."/>
            <person name="Futagami T."/>
            <person name="Toyoda A."/>
            <person name="Takaki Y."/>
            <person name="Nishi S."/>
            <person name="Hori S."/>
            <person name="Arai W."/>
            <person name="Tsubouchi T."/>
            <person name="Morono Y."/>
            <person name="Uchiyama I."/>
            <person name="Ito T."/>
            <person name="Fujiyama A."/>
            <person name="Inagaki F."/>
            <person name="Takami H."/>
        </authorList>
    </citation>
    <scope>NUCLEOTIDE SEQUENCE</scope>
    <source>
        <strain evidence="2">Expedition CK06-06</strain>
    </source>
</reference>
<organism evidence="2">
    <name type="scientific">marine sediment metagenome</name>
    <dbReference type="NCBI Taxonomy" id="412755"/>
    <lineage>
        <taxon>unclassified sequences</taxon>
        <taxon>metagenomes</taxon>
        <taxon>ecological metagenomes</taxon>
    </lineage>
</organism>
<sequence length="232" mass="25521">MEYKLSIQELAEESGIAIVGCGGTGGFVAEGVCRMLGNKDCRLILIDHDRVEPHNLMRQAFYEQDLGKFKSEALAERLSSLYGREIMYSVYPYTRQTVDEVFARKHYRSGLDGVIIGCVDNPHARKAIADSERGWGWWIDAGNGKHSGQVLIGNIGKPEDLKGGFHPGQGIVERLPMPTLQQPDLLLPVPAPETQDMDCAEAVEANIQSPVINQAMASLVLEFLSRLLAGKL</sequence>
<dbReference type="Gene3D" id="3.40.50.720">
    <property type="entry name" value="NAD(P)-binding Rossmann-like Domain"/>
    <property type="match status" value="1"/>
</dbReference>
<proteinExistence type="predicted"/>
<name>X1HBI7_9ZZZZ</name>
<dbReference type="EMBL" id="BARU01030812">
    <property type="protein sequence ID" value="GAH67536.1"/>
    <property type="molecule type" value="Genomic_DNA"/>
</dbReference>
<protein>
    <recommendedName>
        <fullName evidence="1">THIF-type NAD/FAD binding fold domain-containing protein</fullName>
    </recommendedName>
</protein>
<feature type="domain" description="THIF-type NAD/FAD binding fold" evidence="1">
    <location>
        <begin position="8"/>
        <end position="130"/>
    </location>
</feature>
<comment type="caution">
    <text evidence="2">The sequence shown here is derived from an EMBL/GenBank/DDBJ whole genome shotgun (WGS) entry which is preliminary data.</text>
</comment>
<gene>
    <name evidence="2" type="ORF">S03H2_48823</name>
</gene>
<dbReference type="InterPro" id="IPR035985">
    <property type="entry name" value="Ubiquitin-activating_enz"/>
</dbReference>
<dbReference type="PANTHER" id="PTHR43267:SF1">
    <property type="entry name" value="TRNA THREONYLCARBAMOYLADENOSINE DEHYDRATASE"/>
    <property type="match status" value="1"/>
</dbReference>
<feature type="non-terminal residue" evidence="2">
    <location>
        <position position="232"/>
    </location>
</feature>
<dbReference type="InterPro" id="IPR000594">
    <property type="entry name" value="ThiF_NAD_FAD-bd"/>
</dbReference>